<keyword evidence="2" id="KW-1185">Reference proteome</keyword>
<proteinExistence type="predicted"/>
<dbReference type="Proteomes" id="UP001271007">
    <property type="component" value="Unassembled WGS sequence"/>
</dbReference>
<dbReference type="AlphaFoldDB" id="A0AAJ0G904"/>
<reference evidence="1" key="1">
    <citation type="submission" date="2023-04" db="EMBL/GenBank/DDBJ databases">
        <title>Black Yeasts Isolated from many extreme environments.</title>
        <authorList>
            <person name="Coleine C."/>
            <person name="Stajich J.E."/>
            <person name="Selbmann L."/>
        </authorList>
    </citation>
    <scope>NUCLEOTIDE SEQUENCE</scope>
    <source>
        <strain evidence="1">CCFEE 5312</strain>
    </source>
</reference>
<accession>A0AAJ0G904</accession>
<evidence type="ECO:0000313" key="1">
    <source>
        <dbReference type="EMBL" id="KAK3052898.1"/>
    </source>
</evidence>
<name>A0AAJ0G904_9PEZI</name>
<evidence type="ECO:0000313" key="2">
    <source>
        <dbReference type="Proteomes" id="UP001271007"/>
    </source>
</evidence>
<gene>
    <name evidence="1" type="ORF">LTR09_005962</name>
</gene>
<dbReference type="EMBL" id="JAWDJX010000018">
    <property type="protein sequence ID" value="KAK3052898.1"/>
    <property type="molecule type" value="Genomic_DNA"/>
</dbReference>
<sequence>MDISVSSAGEAATVRKGLRLLESFHRPSATPEVDSGETRKVTRFRERSPTLSDAAIVAIRDLGQGHIIHHAVSLARLTTIRTLLDELMKDFDALAVADEQHNSTLLDQPSRQALAQSWKCIEGTLSRLKPAHVDKVMNFVTADSELDESWTRAVESIGSNVARDVGEGYRNLARYWQT</sequence>
<organism evidence="1 2">
    <name type="scientific">Extremus antarcticus</name>
    <dbReference type="NCBI Taxonomy" id="702011"/>
    <lineage>
        <taxon>Eukaryota</taxon>
        <taxon>Fungi</taxon>
        <taxon>Dikarya</taxon>
        <taxon>Ascomycota</taxon>
        <taxon>Pezizomycotina</taxon>
        <taxon>Dothideomycetes</taxon>
        <taxon>Dothideomycetidae</taxon>
        <taxon>Mycosphaerellales</taxon>
        <taxon>Extremaceae</taxon>
        <taxon>Extremus</taxon>
    </lineage>
</organism>
<protein>
    <submittedName>
        <fullName evidence="1">Uncharacterized protein</fullName>
    </submittedName>
</protein>
<comment type="caution">
    <text evidence="1">The sequence shown here is derived from an EMBL/GenBank/DDBJ whole genome shotgun (WGS) entry which is preliminary data.</text>
</comment>